<feature type="compositionally biased region" description="Basic and acidic residues" evidence="2">
    <location>
        <begin position="95"/>
        <end position="131"/>
    </location>
</feature>
<feature type="domain" description="GYF" evidence="3">
    <location>
        <begin position="535"/>
        <end position="586"/>
    </location>
</feature>
<dbReference type="PROSITE" id="PS50829">
    <property type="entry name" value="GYF"/>
    <property type="match status" value="1"/>
</dbReference>
<dbReference type="Gene3D" id="3.30.1490.40">
    <property type="match status" value="1"/>
</dbReference>
<sequence>MAHGKLSLPQDLLPSPMPDSLFSAKDEAVEGNAEGKALTGSLDESKDQVASESSIPLSPQWLHAKSVEARPLASGTSGEMHAPGSLSHGNSSDSNSRDIWRSDGPRERKDWRRNAPDLDVNRRWREEERETGLLGRRDRKKEDRRVGVTSARDITENRAEDHRAGGTSTKDVSENKVLSSDRWHESRRDSKWSSRWGPEDKDKECRIEKTDVEREDAHVDKQSLVSGNRVIPERDGDSRDKWRPRHRMEVQSGGPSPYRAAPGFGMGRGQVEKVGFASGRGRSSTSSSLQIGRPSSVSSIGSVVDHNHSVLGKAGTFTEKYRYPRGKLLDIYRKQKIESTFNIVPDGMEHVSPITQVGSIEPLAFVAPAAEEEAAMEDIWKGKISSSEVSCSSSRDKTVLKDDAKGISNATLRKEEQNISAKTEENAPSTNNSFSVTGAEVSTICGPQTHVLNEWVATEGEQRVLIPIVTAVADELTPVAPKNYDCKSAGEIDGPSNDVVQLKISGCQDKTSSSDHYVKSNEKAEVSERVVAPEDLSMCYLDPQGNTQGPFLGIDIISWFDQGFFGTDLLVRLADAPDGSPFQELGEVMPNLKTKSGLVSNPNLPTNVESLGGVGSSSEERKTAPNYEESNVLNVQPWTSSGCEATSSGDLHSRIPNNGYNSELQYLDNQRFQNFVDEDEEIVFPGRPKSSSDFPLRWPSADIQGSFPNSPSLPSLANEVSESNLPNRQDDKLHPFGLLMSELRGSSHLRPSQASNVSLGMDDEAQFRDNWLNNPNIPMHQLVPDMEHLIELQRQEQQQRLLELQQQRQLEFQRQQQHELEFQRQQQRQLELQQQRQLELQQQRQLELQQQRQLELQQQRQLELQQQRQLELQQQRQLELQLQRQLELQHQRQLELQHQQQHHLDLQQQQQRKLELQHLQRQQQQRQLEFQQQQQRQLELQQQQRQLELQQQQRHLELQHQLELQPQHHLQQHLRHHQMKLQQQQQSQAEQLLLEQLLNQQMSDSYGQRKMDATRANLNDELHSSNHLPNDLHHVSHSSRHDPSLEQIIQATMGEGALQGQTDFFDLISQAKQGNRNASEPPLCLNEQELQAQHLSLALREQRQMEVERHIGGPRFADEAGPFVRDPAGHHQAHMLGFNSSENYQHQQRFSSNDQQLSHRNWNHTSQERPQGGFYEPNSMEFDRFSVPAGSHGMNLDIPNTRGQGLDVREQYRLSSSIDEPGSQSSGIPSHHRLVSGEFYSSHPVVFENLPCGNNGQLESSCTEAVMPYLHLNADQKRRDTTQSSEVDYLHHLSSSRSRGGSVHLPFNLLPDQSVGMNNSLTEVPQNSNFSFLLQDHSGSYGMNEQPSNLARKSDSRTFMDAQFLSGTRDAPHEGNMAEQQETAIESGELPSNAHSRHSSLSSAGGCGGLHSSEMGLDKSLGDDVSDGRLPSTINKGFDSATHRRRILSSQDILSEAAFSLPVKPRSSVSIRTSEGNPTATLFSESQASGKNDAQFRRTSSYSDAGVSETSFIDVLKKPVIPEADVANRGAMELSDGGGQVGRTGKKKGKKGRQIDPALLGFKVSSNRIMMGEIHRADD</sequence>
<feature type="region of interest" description="Disordered" evidence="2">
    <location>
        <begin position="228"/>
        <end position="259"/>
    </location>
</feature>
<feature type="compositionally biased region" description="Polar residues" evidence="2">
    <location>
        <begin position="706"/>
        <end position="727"/>
    </location>
</feature>
<keyword evidence="5" id="KW-1185">Reference proteome</keyword>
<evidence type="ECO:0000313" key="5">
    <source>
        <dbReference type="Proteomes" id="UP001457282"/>
    </source>
</evidence>
<dbReference type="InterPro" id="IPR003169">
    <property type="entry name" value="GYF"/>
</dbReference>
<feature type="compositionally biased region" description="Polar residues" evidence="2">
    <location>
        <begin position="289"/>
        <end position="300"/>
    </location>
</feature>
<feature type="region of interest" description="Disordered" evidence="2">
    <location>
        <begin position="597"/>
        <end position="625"/>
    </location>
</feature>
<dbReference type="Pfam" id="PF02213">
    <property type="entry name" value="GYF"/>
    <property type="match status" value="1"/>
</dbReference>
<keyword evidence="1" id="KW-0175">Coiled coil</keyword>
<feature type="region of interest" description="Disordered" evidence="2">
    <location>
        <begin position="1367"/>
        <end position="1428"/>
    </location>
</feature>
<evidence type="ECO:0000313" key="4">
    <source>
        <dbReference type="EMBL" id="KAK9925543.1"/>
    </source>
</evidence>
<dbReference type="PANTHER" id="PTHR46992">
    <property type="entry name" value="GYF DOMAIN-CONTAINING PROTEIN"/>
    <property type="match status" value="1"/>
</dbReference>
<feature type="region of interest" description="Disordered" evidence="2">
    <location>
        <begin position="1531"/>
        <end position="1557"/>
    </location>
</feature>
<dbReference type="InterPro" id="IPR035445">
    <property type="entry name" value="GYF-like_dom_sf"/>
</dbReference>
<feature type="coiled-coil region" evidence="1">
    <location>
        <begin position="787"/>
        <end position="843"/>
    </location>
</feature>
<dbReference type="EMBL" id="JBEDUW010000006">
    <property type="protein sequence ID" value="KAK9925543.1"/>
    <property type="molecule type" value="Genomic_DNA"/>
</dbReference>
<feature type="compositionally biased region" description="Low complexity" evidence="2">
    <location>
        <begin position="84"/>
        <end position="94"/>
    </location>
</feature>
<feature type="compositionally biased region" description="Basic and acidic residues" evidence="2">
    <location>
        <begin position="171"/>
        <end position="202"/>
    </location>
</feature>
<gene>
    <name evidence="4" type="ORF">M0R45_033865</name>
</gene>
<feature type="compositionally biased region" description="Polar residues" evidence="2">
    <location>
        <begin position="1467"/>
        <end position="1497"/>
    </location>
</feature>
<accession>A0AAW1WPM9</accession>
<dbReference type="SUPFAM" id="SSF55277">
    <property type="entry name" value="GYF domain"/>
    <property type="match status" value="1"/>
</dbReference>
<feature type="compositionally biased region" description="Low complexity" evidence="2">
    <location>
        <begin position="279"/>
        <end position="288"/>
    </location>
</feature>
<feature type="compositionally biased region" description="Basic and acidic residues" evidence="2">
    <location>
        <begin position="415"/>
        <end position="425"/>
    </location>
</feature>
<feature type="region of interest" description="Disordered" evidence="2">
    <location>
        <begin position="1"/>
        <end position="202"/>
    </location>
</feature>
<feature type="coiled-coil region" evidence="1">
    <location>
        <begin position="906"/>
        <end position="953"/>
    </location>
</feature>
<feature type="compositionally biased region" description="Basic and acidic residues" evidence="2">
    <location>
        <begin position="231"/>
        <end position="241"/>
    </location>
</feature>
<evidence type="ECO:0000259" key="3">
    <source>
        <dbReference type="PROSITE" id="PS50829"/>
    </source>
</evidence>
<feature type="compositionally biased region" description="Basic and acidic residues" evidence="2">
    <location>
        <begin position="153"/>
        <end position="164"/>
    </location>
</feature>
<organism evidence="4 5">
    <name type="scientific">Rubus argutus</name>
    <name type="common">Southern blackberry</name>
    <dbReference type="NCBI Taxonomy" id="59490"/>
    <lineage>
        <taxon>Eukaryota</taxon>
        <taxon>Viridiplantae</taxon>
        <taxon>Streptophyta</taxon>
        <taxon>Embryophyta</taxon>
        <taxon>Tracheophyta</taxon>
        <taxon>Spermatophyta</taxon>
        <taxon>Magnoliopsida</taxon>
        <taxon>eudicotyledons</taxon>
        <taxon>Gunneridae</taxon>
        <taxon>Pentapetalae</taxon>
        <taxon>rosids</taxon>
        <taxon>fabids</taxon>
        <taxon>Rosales</taxon>
        <taxon>Rosaceae</taxon>
        <taxon>Rosoideae</taxon>
        <taxon>Rosoideae incertae sedis</taxon>
        <taxon>Rubus</taxon>
    </lineage>
</organism>
<protein>
    <recommendedName>
        <fullName evidence="3">GYF domain-containing protein</fullName>
    </recommendedName>
</protein>
<feature type="compositionally biased region" description="Polar residues" evidence="2">
    <location>
        <begin position="597"/>
        <end position="607"/>
    </location>
</feature>
<evidence type="ECO:0000256" key="2">
    <source>
        <dbReference type="SAM" id="MobiDB-lite"/>
    </source>
</evidence>
<dbReference type="Proteomes" id="UP001457282">
    <property type="component" value="Unassembled WGS sequence"/>
</dbReference>
<feature type="region of interest" description="Disordered" evidence="2">
    <location>
        <begin position="1464"/>
        <end position="1497"/>
    </location>
</feature>
<proteinExistence type="predicted"/>
<dbReference type="PANTHER" id="PTHR46992:SF1">
    <property type="entry name" value="GYF DOMAIN-CONTAINING PROTEIN"/>
    <property type="match status" value="1"/>
</dbReference>
<dbReference type="SMART" id="SM00444">
    <property type="entry name" value="GYF"/>
    <property type="match status" value="1"/>
</dbReference>
<comment type="caution">
    <text evidence="4">The sequence shown here is derived from an EMBL/GenBank/DDBJ whole genome shotgun (WGS) entry which is preliminary data.</text>
</comment>
<feature type="region of interest" description="Disordered" evidence="2">
    <location>
        <begin position="706"/>
        <end position="732"/>
    </location>
</feature>
<reference evidence="4 5" key="1">
    <citation type="journal article" date="2023" name="G3 (Bethesda)">
        <title>A chromosome-length genome assembly and annotation of blackberry (Rubus argutus, cv. 'Hillquist').</title>
        <authorList>
            <person name="Bruna T."/>
            <person name="Aryal R."/>
            <person name="Dudchenko O."/>
            <person name="Sargent D.J."/>
            <person name="Mead D."/>
            <person name="Buti M."/>
            <person name="Cavallini A."/>
            <person name="Hytonen T."/>
            <person name="Andres J."/>
            <person name="Pham M."/>
            <person name="Weisz D."/>
            <person name="Mascagni F."/>
            <person name="Usai G."/>
            <person name="Natali L."/>
            <person name="Bassil N."/>
            <person name="Fernandez G.E."/>
            <person name="Lomsadze A."/>
            <person name="Armour M."/>
            <person name="Olukolu B."/>
            <person name="Poorten T."/>
            <person name="Britton C."/>
            <person name="Davik J."/>
            <person name="Ashrafi H."/>
            <person name="Aiden E.L."/>
            <person name="Borodovsky M."/>
            <person name="Worthington M."/>
        </authorList>
    </citation>
    <scope>NUCLEOTIDE SEQUENCE [LARGE SCALE GENOMIC DNA]</scope>
    <source>
        <strain evidence="4">PI 553951</strain>
    </source>
</reference>
<name>A0AAW1WPM9_RUBAR</name>
<feature type="region of interest" description="Disordered" evidence="2">
    <location>
        <begin position="277"/>
        <end position="300"/>
    </location>
</feature>
<evidence type="ECO:0000256" key="1">
    <source>
        <dbReference type="SAM" id="Coils"/>
    </source>
</evidence>
<feature type="region of interest" description="Disordered" evidence="2">
    <location>
        <begin position="415"/>
        <end position="434"/>
    </location>
</feature>